<evidence type="ECO:0000313" key="3">
    <source>
        <dbReference type="Proteomes" id="UP000234271"/>
    </source>
</evidence>
<dbReference type="OrthoDB" id="27442at2"/>
<organism evidence="2 3">
    <name type="scientific">Beggiatoa leptomitoformis</name>
    <dbReference type="NCBI Taxonomy" id="288004"/>
    <lineage>
        <taxon>Bacteria</taxon>
        <taxon>Pseudomonadati</taxon>
        <taxon>Pseudomonadota</taxon>
        <taxon>Gammaproteobacteria</taxon>
        <taxon>Thiotrichales</taxon>
        <taxon>Thiotrichaceae</taxon>
        <taxon>Beggiatoa</taxon>
    </lineage>
</organism>
<proteinExistence type="predicted"/>
<accession>A0A2N9YBZ2</accession>
<dbReference type="AlphaFoldDB" id="A0A2N9YBZ2"/>
<dbReference type="RefSeq" id="WP_062148130.1">
    <property type="nucleotide sequence ID" value="NZ_CP012373.2"/>
</dbReference>
<dbReference type="Pfam" id="PF11814">
    <property type="entry name" value="DUF3335"/>
    <property type="match status" value="1"/>
</dbReference>
<dbReference type="Proteomes" id="UP000234271">
    <property type="component" value="Chromosome"/>
</dbReference>
<dbReference type="Gene3D" id="3.90.70.10">
    <property type="entry name" value="Cysteine proteinases"/>
    <property type="match status" value="1"/>
</dbReference>
<dbReference type="SUPFAM" id="SSF55729">
    <property type="entry name" value="Acyl-CoA N-acyltransferases (Nat)"/>
    <property type="match status" value="1"/>
</dbReference>
<dbReference type="InterPro" id="IPR016181">
    <property type="entry name" value="Acyl_CoA_acyltransferase"/>
</dbReference>
<evidence type="ECO:0000313" key="2">
    <source>
        <dbReference type="EMBL" id="AUI67993.1"/>
    </source>
</evidence>
<keyword evidence="2" id="KW-0808">Transferase</keyword>
<dbReference type="Pfam" id="PF00583">
    <property type="entry name" value="Acetyltransf_1"/>
    <property type="match status" value="1"/>
</dbReference>
<keyword evidence="3" id="KW-1185">Reference proteome</keyword>
<dbReference type="CDD" id="cd04301">
    <property type="entry name" value="NAT_SF"/>
    <property type="match status" value="1"/>
</dbReference>
<feature type="domain" description="N-acetyltransferase" evidence="1">
    <location>
        <begin position="1"/>
        <end position="146"/>
    </location>
</feature>
<protein>
    <submittedName>
        <fullName evidence="2">GNAT family N-acetyltransferase</fullName>
    </submittedName>
</protein>
<evidence type="ECO:0000259" key="1">
    <source>
        <dbReference type="PROSITE" id="PS51186"/>
    </source>
</evidence>
<sequence length="368" mass="42084">MIRPAHLDDIDALLVIENECFNTDRLSRRNFRYLLSKAHAHTIVEEEQGVIRGYTMLLLSRGTSMARLYSLAIRPAYQQRGIAKTLFATAEEIALAHDCVSLRLETRGDNIIMQGLVKKNGYKYFDEVSDYYEDHMRALRFEKFLAPHIAREMVSVPFYQQTLEFTCGPSALMMAMRALDNSLELNRRLELRIWREATTIFMTSGHGGCGPYGLALSAHHRGYDVEIYVSDKAATDAMFIDSVRNPEKKSVMRLVEADFLDEISRLPINLVYGNLNVAGIKAKFDVGAIPLVLISSYRIYREKFPHWVVITGFDDKYIYAHDPLVDDAADESIMDSINMPILRKDFERMARYGKSAQKAVLFLRKKTA</sequence>
<dbReference type="InterPro" id="IPR021770">
    <property type="entry name" value="DUF3335"/>
</dbReference>
<dbReference type="PROSITE" id="PS51186">
    <property type="entry name" value="GNAT"/>
    <property type="match status" value="1"/>
</dbReference>
<dbReference type="GO" id="GO:0016747">
    <property type="term" value="F:acyltransferase activity, transferring groups other than amino-acyl groups"/>
    <property type="evidence" value="ECO:0007669"/>
    <property type="project" value="InterPro"/>
</dbReference>
<name>A0A2N9YBZ2_9GAMM</name>
<gene>
    <name evidence="2" type="ORF">BLE401_04265</name>
</gene>
<dbReference type="EMBL" id="CP018889">
    <property type="protein sequence ID" value="AUI67993.1"/>
    <property type="molecule type" value="Genomic_DNA"/>
</dbReference>
<reference evidence="3" key="1">
    <citation type="submission" date="2016-12" db="EMBL/GenBank/DDBJ databases">
        <title>Complete Genome Sequence of Beggiatoa leptomitiformis D-401.</title>
        <authorList>
            <person name="Fomenkov A."/>
            <person name="Vincze T."/>
            <person name="Grabovich M."/>
            <person name="Anton B.P."/>
            <person name="Dubinina G."/>
            <person name="Orlova M."/>
            <person name="Belousova E."/>
            <person name="Roberts R.J."/>
        </authorList>
    </citation>
    <scope>NUCLEOTIDE SEQUENCE [LARGE SCALE GENOMIC DNA]</scope>
    <source>
        <strain evidence="3">D-401</strain>
    </source>
</reference>
<dbReference type="STRING" id="288004.AL038_01775"/>
<dbReference type="InterPro" id="IPR000182">
    <property type="entry name" value="GNAT_dom"/>
</dbReference>
<dbReference type="KEGG" id="blep:AL038_01775"/>
<dbReference type="Gene3D" id="3.40.630.30">
    <property type="match status" value="1"/>
</dbReference>